<evidence type="ECO:0000313" key="2">
    <source>
        <dbReference type="Proteomes" id="UP000734271"/>
    </source>
</evidence>
<dbReference type="Gene3D" id="2.30.110.40">
    <property type="entry name" value="Phage tail tube protein"/>
    <property type="match status" value="1"/>
</dbReference>
<proteinExistence type="predicted"/>
<keyword evidence="2" id="KW-1185">Reference proteome</keyword>
<dbReference type="InterPro" id="IPR018989">
    <property type="entry name" value="DUF2001"/>
</dbReference>
<accession>A0ABS7T1X6</accession>
<comment type="caution">
    <text evidence="1">The sequence shown here is derived from an EMBL/GenBank/DDBJ whole genome shotgun (WGS) entry which is preliminary data.</text>
</comment>
<sequence>MTENRGFRRIAGAWGTLHIDGEAIFEVVSFEANIELQRGDVQIGTDVDSKITGMAGSGQFVVKHVYTRGVAKYLAALKAGHDPRFLSSVCLDDPDAVGGQVERINIGNCWINNLPLTNFDKAEVVEKTFEFGFTPSDAEVAEGIY</sequence>
<dbReference type="RefSeq" id="WP_223420638.1">
    <property type="nucleotide sequence ID" value="NZ_JAIPME010000002.1"/>
</dbReference>
<dbReference type="Pfam" id="PF09393">
    <property type="entry name" value="DUF2001"/>
    <property type="match status" value="1"/>
</dbReference>
<protein>
    <submittedName>
        <fullName evidence="1">Phage tail tube protein</fullName>
    </submittedName>
</protein>
<reference evidence="1 2" key="1">
    <citation type="submission" date="2021-08" db="EMBL/GenBank/DDBJ databases">
        <title>FDA dAtabase for Regulatory Grade micrObial Sequences (FDA-ARGOS): Supporting development and validation of Infectious Disease Dx tests.</title>
        <authorList>
            <person name="Sproer C."/>
            <person name="Gronow S."/>
            <person name="Severitt S."/>
            <person name="Schroder I."/>
            <person name="Tallon L."/>
            <person name="Sadzewicz L."/>
            <person name="Zhao X."/>
            <person name="Boylan J."/>
            <person name="Ott S."/>
            <person name="Bowen H."/>
            <person name="Vavikolanu K."/>
            <person name="Hazen T."/>
            <person name="Aluvathingal J."/>
            <person name="Nadendla S."/>
            <person name="Lowell S."/>
            <person name="Myers T."/>
            <person name="Yan Y."/>
            <person name="Sichtig H."/>
        </authorList>
    </citation>
    <scope>NUCLEOTIDE SEQUENCE [LARGE SCALE GENOMIC DNA]</scope>
    <source>
        <strain evidence="1 2">FDAARGOS_1460</strain>
    </source>
</reference>
<organism evidence="1 2">
    <name type="scientific">Anaerococcus murdochii</name>
    <dbReference type="NCBI Taxonomy" id="411577"/>
    <lineage>
        <taxon>Bacteria</taxon>
        <taxon>Bacillati</taxon>
        <taxon>Bacillota</taxon>
        <taxon>Tissierellia</taxon>
        <taxon>Tissierellales</taxon>
        <taxon>Peptoniphilaceae</taxon>
        <taxon>Anaerococcus</taxon>
    </lineage>
</organism>
<gene>
    <name evidence="1" type="ORF">K8P03_10900</name>
</gene>
<dbReference type="EMBL" id="JAIPME010000002">
    <property type="protein sequence ID" value="MBZ2387780.1"/>
    <property type="molecule type" value="Genomic_DNA"/>
</dbReference>
<name>A0ABS7T1X6_9FIRM</name>
<dbReference type="Proteomes" id="UP000734271">
    <property type="component" value="Unassembled WGS sequence"/>
</dbReference>
<dbReference type="InterPro" id="IPR038628">
    <property type="entry name" value="XkdM-like_sf"/>
</dbReference>
<dbReference type="SUPFAM" id="SSF69279">
    <property type="entry name" value="Phage tail proteins"/>
    <property type="match status" value="1"/>
</dbReference>
<evidence type="ECO:0000313" key="1">
    <source>
        <dbReference type="EMBL" id="MBZ2387780.1"/>
    </source>
</evidence>